<reference evidence="1 2" key="1">
    <citation type="submission" date="2011-02" db="EMBL/GenBank/DDBJ databases">
        <title>The Genome Sequence of Sphaeroforma arctica JP610.</title>
        <authorList>
            <consortium name="The Broad Institute Genome Sequencing Platform"/>
            <person name="Russ C."/>
            <person name="Cuomo C."/>
            <person name="Young S.K."/>
            <person name="Zeng Q."/>
            <person name="Gargeya S."/>
            <person name="Alvarado L."/>
            <person name="Berlin A."/>
            <person name="Chapman S.B."/>
            <person name="Chen Z."/>
            <person name="Freedman E."/>
            <person name="Gellesch M."/>
            <person name="Goldberg J."/>
            <person name="Griggs A."/>
            <person name="Gujja S."/>
            <person name="Heilman E."/>
            <person name="Heiman D."/>
            <person name="Howarth C."/>
            <person name="Mehta T."/>
            <person name="Neiman D."/>
            <person name="Pearson M."/>
            <person name="Roberts A."/>
            <person name="Saif S."/>
            <person name="Shea T."/>
            <person name="Shenoy N."/>
            <person name="Sisk P."/>
            <person name="Stolte C."/>
            <person name="Sykes S."/>
            <person name="White J."/>
            <person name="Yandava C."/>
            <person name="Burger G."/>
            <person name="Gray M.W."/>
            <person name="Holland P.W.H."/>
            <person name="King N."/>
            <person name="Lang F.B.F."/>
            <person name="Roger A.J."/>
            <person name="Ruiz-Trillo I."/>
            <person name="Haas B."/>
            <person name="Nusbaum C."/>
            <person name="Birren B."/>
        </authorList>
    </citation>
    <scope>NUCLEOTIDE SEQUENCE [LARGE SCALE GENOMIC DNA]</scope>
    <source>
        <strain evidence="1 2">JP610</strain>
    </source>
</reference>
<keyword evidence="2" id="KW-1185">Reference proteome</keyword>
<evidence type="ECO:0000313" key="2">
    <source>
        <dbReference type="Proteomes" id="UP000054560"/>
    </source>
</evidence>
<dbReference type="EMBL" id="KQ243286">
    <property type="protein sequence ID" value="KNC76046.1"/>
    <property type="molecule type" value="Genomic_DNA"/>
</dbReference>
<dbReference type="Proteomes" id="UP000054560">
    <property type="component" value="Unassembled WGS sequence"/>
</dbReference>
<protein>
    <submittedName>
        <fullName evidence="1">Uncharacterized protein</fullName>
    </submittedName>
</protein>
<sequence length="218" mass="24772">MSSTADNTTVELLVVLRMEFTVYNQKPHFCPCSTLFNRYFKSANGINVVWYTPVPWRLFLLPSVLPTSSGLLHSVAFVSFYQCLRCLSGRASHGLVHAVIPFNVTHYIKHLDIPAHMGVTMDALIRVARCRQDGVLCAKSRSHRRTRPKATYDMPDVQSFHVDNTYVRKCMCFQCTKTIVTKFEYNTIVSHIYVKLNAHICGICVSVVCDTHTQLPPE</sequence>
<dbReference type="RefSeq" id="XP_014149948.1">
    <property type="nucleotide sequence ID" value="XM_014294473.1"/>
</dbReference>
<organism evidence="1 2">
    <name type="scientific">Sphaeroforma arctica JP610</name>
    <dbReference type="NCBI Taxonomy" id="667725"/>
    <lineage>
        <taxon>Eukaryota</taxon>
        <taxon>Ichthyosporea</taxon>
        <taxon>Ichthyophonida</taxon>
        <taxon>Sphaeroforma</taxon>
    </lineage>
</organism>
<proteinExistence type="predicted"/>
<gene>
    <name evidence="1" type="ORF">SARC_11442</name>
</gene>
<dbReference type="AlphaFoldDB" id="A0A0L0FHV0"/>
<dbReference type="GeneID" id="25911946"/>
<accession>A0A0L0FHV0</accession>
<name>A0A0L0FHV0_9EUKA</name>
<evidence type="ECO:0000313" key="1">
    <source>
        <dbReference type="EMBL" id="KNC76046.1"/>
    </source>
</evidence>